<dbReference type="Pfam" id="PF13302">
    <property type="entry name" value="Acetyltransf_3"/>
    <property type="match status" value="1"/>
</dbReference>
<dbReference type="KEGG" id="msv:Mesil_0975"/>
<dbReference type="InterPro" id="IPR000182">
    <property type="entry name" value="GNAT_dom"/>
</dbReference>
<dbReference type="HOGENOM" id="CLU_013985_1_0_0"/>
<dbReference type="PROSITE" id="PS51186">
    <property type="entry name" value="GNAT"/>
    <property type="match status" value="1"/>
</dbReference>
<reference evidence="2 3" key="1">
    <citation type="journal article" date="2010" name="Stand. Genomic Sci.">
        <title>Complete genome sequence of Meiothermus silvanus type strain (VI-R2).</title>
        <authorList>
            <person name="Sikorski J."/>
            <person name="Tindall B.J."/>
            <person name="Lowry S."/>
            <person name="Lucas S."/>
            <person name="Nolan M."/>
            <person name="Copeland A."/>
            <person name="Glavina Del Rio T."/>
            <person name="Tice H."/>
            <person name="Cheng J.F."/>
            <person name="Han C."/>
            <person name="Pitluck S."/>
            <person name="Liolios K."/>
            <person name="Ivanova N."/>
            <person name="Mavromatis K."/>
            <person name="Mikhailova N."/>
            <person name="Pati A."/>
            <person name="Goodwin L."/>
            <person name="Chen A."/>
            <person name="Palaniappan K."/>
            <person name="Land M."/>
            <person name="Hauser L."/>
            <person name="Chang Y.J."/>
            <person name="Jeffries C.D."/>
            <person name="Rohde M."/>
            <person name="Goker M."/>
            <person name="Woyke T."/>
            <person name="Bristow J."/>
            <person name="Eisen J.A."/>
            <person name="Markowitz V."/>
            <person name="Hugenholtz P."/>
            <person name="Kyrpides N.C."/>
            <person name="Klenk H.P."/>
            <person name="Lapidus A."/>
        </authorList>
    </citation>
    <scope>NUCLEOTIDE SEQUENCE [LARGE SCALE GENOMIC DNA]</scope>
    <source>
        <strain evidence="3">ATCC 700542 / DSM 9946 / VI-R2</strain>
    </source>
</reference>
<dbReference type="GO" id="GO:0016747">
    <property type="term" value="F:acyltransferase activity, transferring groups other than amino-acyl groups"/>
    <property type="evidence" value="ECO:0007669"/>
    <property type="project" value="InterPro"/>
</dbReference>
<protein>
    <submittedName>
        <fullName evidence="2">GCN5-related N-acetyltransferase</fullName>
    </submittedName>
</protein>
<evidence type="ECO:0000313" key="2">
    <source>
        <dbReference type="EMBL" id="ADH62883.1"/>
    </source>
</evidence>
<accession>D7BCJ8</accession>
<proteinExistence type="predicted"/>
<gene>
    <name evidence="2" type="ordered locus">Mesil_0975</name>
</gene>
<organism evidence="2 3">
    <name type="scientific">Allomeiothermus silvanus (strain ATCC 700542 / DSM 9946 / NBRC 106475 / NCIMB 13440 / VI-R2)</name>
    <name type="common">Thermus silvanus</name>
    <dbReference type="NCBI Taxonomy" id="526227"/>
    <lineage>
        <taxon>Bacteria</taxon>
        <taxon>Thermotogati</taxon>
        <taxon>Deinococcota</taxon>
        <taxon>Deinococci</taxon>
        <taxon>Thermales</taxon>
        <taxon>Thermaceae</taxon>
        <taxon>Allomeiothermus</taxon>
    </lineage>
</organism>
<dbReference type="PANTHER" id="PTHR43610:SF1">
    <property type="entry name" value="N-ACETYLTRANSFERASE DOMAIN-CONTAINING PROTEIN"/>
    <property type="match status" value="1"/>
</dbReference>
<evidence type="ECO:0000259" key="1">
    <source>
        <dbReference type="PROSITE" id="PS51186"/>
    </source>
</evidence>
<dbReference type="PANTHER" id="PTHR43610">
    <property type="entry name" value="BLL6696 PROTEIN"/>
    <property type="match status" value="1"/>
</dbReference>
<dbReference type="STRING" id="526227.Mesil_0975"/>
<name>D7BCJ8_ALLS1</name>
<keyword evidence="3" id="KW-1185">Reference proteome</keyword>
<feature type="domain" description="N-acetyltransferase" evidence="1">
    <location>
        <begin position="14"/>
        <end position="187"/>
    </location>
</feature>
<dbReference type="eggNOG" id="COG1670">
    <property type="taxonomic scope" value="Bacteria"/>
</dbReference>
<dbReference type="EMBL" id="CP002042">
    <property type="protein sequence ID" value="ADH62883.1"/>
    <property type="molecule type" value="Genomic_DNA"/>
</dbReference>
<dbReference type="AlphaFoldDB" id="D7BCJ8"/>
<dbReference type="Gene3D" id="3.40.630.30">
    <property type="match status" value="1"/>
</dbReference>
<dbReference type="SUPFAM" id="SSF55729">
    <property type="entry name" value="Acyl-CoA N-acyltransferases (Nat)"/>
    <property type="match status" value="1"/>
</dbReference>
<dbReference type="InterPro" id="IPR016181">
    <property type="entry name" value="Acyl_CoA_acyltransferase"/>
</dbReference>
<sequence length="206" mass="23324">MNLTRPLTLEGQIVRLEPLTMEHLPVLLALASLEDYPFTSVPHSERGMRNYIQTALEEQAHGKTVPFVTVDKRWGKIVGSTRLAHLELWNWPEGSPLARPGKPDAVEIGWTWLAPFAQRSGINTEAKLLMLTHAFEVWQVRRVTLKTDERNMRSRNAILRLGAKFEGILRAHMPASDGGIRNSAMFSILAEEWPAVKTTLQARLRN</sequence>
<dbReference type="RefSeq" id="WP_013157466.1">
    <property type="nucleotide sequence ID" value="NC_014212.1"/>
</dbReference>
<dbReference type="OrthoDB" id="9795199at2"/>
<dbReference type="Proteomes" id="UP000001916">
    <property type="component" value="Chromosome"/>
</dbReference>
<evidence type="ECO:0000313" key="3">
    <source>
        <dbReference type="Proteomes" id="UP000001916"/>
    </source>
</evidence>